<feature type="compositionally biased region" description="Basic and acidic residues" evidence="2">
    <location>
        <begin position="383"/>
        <end position="395"/>
    </location>
</feature>
<feature type="region of interest" description="Disordered" evidence="2">
    <location>
        <begin position="57"/>
        <end position="86"/>
    </location>
</feature>
<name>A0A9N8E7G4_9STRA</name>
<gene>
    <name evidence="4" type="ORF">SEMRO_702_G189920.1</name>
</gene>
<dbReference type="AlphaFoldDB" id="A0A9N8E7G4"/>
<evidence type="ECO:0000256" key="2">
    <source>
        <dbReference type="SAM" id="MobiDB-lite"/>
    </source>
</evidence>
<reference evidence="4" key="1">
    <citation type="submission" date="2020-06" db="EMBL/GenBank/DDBJ databases">
        <authorList>
            <consortium name="Plant Systems Biology data submission"/>
        </authorList>
    </citation>
    <scope>NUCLEOTIDE SEQUENCE</scope>
    <source>
        <strain evidence="4">D6</strain>
    </source>
</reference>
<evidence type="ECO:0000259" key="3">
    <source>
        <dbReference type="PROSITE" id="PS50089"/>
    </source>
</evidence>
<feature type="compositionally biased region" description="Basic and acidic residues" evidence="2">
    <location>
        <begin position="343"/>
        <end position="360"/>
    </location>
</feature>
<keyword evidence="1" id="KW-0862">Zinc</keyword>
<feature type="compositionally biased region" description="Basic and acidic residues" evidence="2">
    <location>
        <begin position="189"/>
        <end position="205"/>
    </location>
</feature>
<dbReference type="GO" id="GO:0008270">
    <property type="term" value="F:zinc ion binding"/>
    <property type="evidence" value="ECO:0007669"/>
    <property type="project" value="UniProtKB-KW"/>
</dbReference>
<feature type="compositionally biased region" description="Basic and acidic residues" evidence="2">
    <location>
        <begin position="580"/>
        <end position="595"/>
    </location>
</feature>
<dbReference type="SMART" id="SM00184">
    <property type="entry name" value="RING"/>
    <property type="match status" value="1"/>
</dbReference>
<comment type="caution">
    <text evidence="4">The sequence shown here is derived from an EMBL/GenBank/DDBJ whole genome shotgun (WGS) entry which is preliminary data.</text>
</comment>
<accession>A0A9N8E7G4</accession>
<dbReference type="SUPFAM" id="SSF57850">
    <property type="entry name" value="RING/U-box"/>
    <property type="match status" value="1"/>
</dbReference>
<keyword evidence="1" id="KW-0479">Metal-binding</keyword>
<evidence type="ECO:0000313" key="5">
    <source>
        <dbReference type="Proteomes" id="UP001153069"/>
    </source>
</evidence>
<keyword evidence="1" id="KW-0863">Zinc-finger</keyword>
<feature type="domain" description="RING-type" evidence="3">
    <location>
        <begin position="11"/>
        <end position="50"/>
    </location>
</feature>
<dbReference type="OrthoDB" id="47482at2759"/>
<dbReference type="Proteomes" id="UP001153069">
    <property type="component" value="Unassembled WGS sequence"/>
</dbReference>
<keyword evidence="5" id="KW-1185">Reference proteome</keyword>
<proteinExistence type="predicted"/>
<dbReference type="Pfam" id="PF13920">
    <property type="entry name" value="zf-C3HC4_3"/>
    <property type="match status" value="1"/>
</dbReference>
<feature type="region of interest" description="Disordered" evidence="2">
    <location>
        <begin position="573"/>
        <end position="595"/>
    </location>
</feature>
<dbReference type="Gene3D" id="3.30.40.10">
    <property type="entry name" value="Zinc/RING finger domain, C3HC4 (zinc finger)"/>
    <property type="match status" value="1"/>
</dbReference>
<evidence type="ECO:0000313" key="4">
    <source>
        <dbReference type="EMBL" id="CAB9515250.1"/>
    </source>
</evidence>
<feature type="region of interest" description="Disordered" evidence="2">
    <location>
        <begin position="177"/>
        <end position="205"/>
    </location>
</feature>
<dbReference type="InterPro" id="IPR001841">
    <property type="entry name" value="Znf_RING"/>
</dbReference>
<feature type="region of interest" description="Disordered" evidence="2">
    <location>
        <begin position="343"/>
        <end position="398"/>
    </location>
</feature>
<dbReference type="InterPro" id="IPR013083">
    <property type="entry name" value="Znf_RING/FYVE/PHD"/>
</dbReference>
<organism evidence="4 5">
    <name type="scientific">Seminavis robusta</name>
    <dbReference type="NCBI Taxonomy" id="568900"/>
    <lineage>
        <taxon>Eukaryota</taxon>
        <taxon>Sar</taxon>
        <taxon>Stramenopiles</taxon>
        <taxon>Ochrophyta</taxon>
        <taxon>Bacillariophyta</taxon>
        <taxon>Bacillariophyceae</taxon>
        <taxon>Bacillariophycidae</taxon>
        <taxon>Naviculales</taxon>
        <taxon>Naviculaceae</taxon>
        <taxon>Seminavis</taxon>
    </lineage>
</organism>
<evidence type="ECO:0000256" key="1">
    <source>
        <dbReference type="PROSITE-ProRule" id="PRU00175"/>
    </source>
</evidence>
<sequence>MASQSAFSFHCMICFEEFHPDERYPVVLPCGHTYVCNLCGDRLDKCMECRTPLFISVPRPQNQPNTRTPSYRTPRQPPSPPMVPVKKRLPLPKNVVLLSLIEATELATEDATSKSEASPRNHKSEGLFDDAHHHVLMSPDDNSISAVVDADDLEEERIKLGTTMAVSVAGTYAVTDPKGMSIYPSRPSKHAEDAFRKDSSQHTSDEDVDKLVRYFHLDQKMDVDSTEDELKENRMKEQPPLILSCGDRVQVVAIEGGWAKLARGYGYVHADDNKLVKVGNSVDRACKLEAMLRSLSTQRKRLRLEQSKVDNMFIRLMNDLQISLMTDDDLTVIVADTFSQAPSERKVAEYRQQHEARDQMPTRQGTDASLSNVSNHGPVKPPKLPEHPQQEERQDSQVAPHVLTSAARGFACFANDMFDTISGTGSDETEFHKLRRQQGISPPTVRTASAQKTDIEATTCRIPGNVATTLFPSASHPSPSAMSAGARAWRELHGREECRGGVDFKTGMSGHMALLSSHAHPHEYLGNHRHAIANFRGMSNHTGLTMTKPLKKTVGALYQSMYQSLYPALNIPSLSGGTPERAEHTDSRSDRSDSM</sequence>
<protein>
    <recommendedName>
        <fullName evidence="3">RING-type domain-containing protein</fullName>
    </recommendedName>
</protein>
<dbReference type="EMBL" id="CAICTM010000701">
    <property type="protein sequence ID" value="CAB9515250.1"/>
    <property type="molecule type" value="Genomic_DNA"/>
</dbReference>
<feature type="compositionally biased region" description="Polar residues" evidence="2">
    <location>
        <begin position="361"/>
        <end position="375"/>
    </location>
</feature>
<dbReference type="PROSITE" id="PS50089">
    <property type="entry name" value="ZF_RING_2"/>
    <property type="match status" value="1"/>
</dbReference>